<gene>
    <name evidence="1" type="ORF">TKK_014324</name>
</gene>
<protein>
    <submittedName>
        <fullName evidence="1">Uncharacterized protein</fullName>
    </submittedName>
</protein>
<proteinExistence type="predicted"/>
<keyword evidence="2" id="KW-1185">Reference proteome</keyword>
<reference evidence="1 2" key="1">
    <citation type="journal article" date="2024" name="bioRxiv">
        <title>A reference genome for Trichogramma kaykai: A tiny desert-dwelling parasitoid wasp with competing sex-ratio distorters.</title>
        <authorList>
            <person name="Culotta J."/>
            <person name="Lindsey A.R."/>
        </authorList>
    </citation>
    <scope>NUCLEOTIDE SEQUENCE [LARGE SCALE GENOMIC DNA]</scope>
    <source>
        <strain evidence="1 2">KSX58</strain>
    </source>
</reference>
<dbReference type="EMBL" id="JBJJXI010000114">
    <property type="protein sequence ID" value="KAL3390857.1"/>
    <property type="molecule type" value="Genomic_DNA"/>
</dbReference>
<comment type="caution">
    <text evidence="1">The sequence shown here is derived from an EMBL/GenBank/DDBJ whole genome shotgun (WGS) entry which is preliminary data.</text>
</comment>
<sequence>MRSPKKKEEVRKELNCSLKRPVPTRWNSLFDSWKQLFDKWKLITSTEVQNIVSMLNEFDYSDYDHIREYLLWNEPLAKCIDKLQGEDNMYYGYVLPTLLNLRLKWKNLLQGNKLTITSKMVLREMMAHLETRFADFFEIENAGKEAALAALMHPKFKASWMYLLEETEQSKVLSLLRSLIRDEEEIVEEPEPMSQDDDDFFEFDPMEGQRLI</sequence>
<accession>A0ABD2WD16</accession>
<dbReference type="InterPro" id="IPR012337">
    <property type="entry name" value="RNaseH-like_sf"/>
</dbReference>
<dbReference type="AlphaFoldDB" id="A0ABD2WD16"/>
<dbReference type="Proteomes" id="UP001627154">
    <property type="component" value="Unassembled WGS sequence"/>
</dbReference>
<dbReference type="SUPFAM" id="SSF53098">
    <property type="entry name" value="Ribonuclease H-like"/>
    <property type="match status" value="1"/>
</dbReference>
<name>A0ABD2WD16_9HYME</name>
<evidence type="ECO:0000313" key="1">
    <source>
        <dbReference type="EMBL" id="KAL3390857.1"/>
    </source>
</evidence>
<organism evidence="1 2">
    <name type="scientific">Trichogramma kaykai</name>
    <dbReference type="NCBI Taxonomy" id="54128"/>
    <lineage>
        <taxon>Eukaryota</taxon>
        <taxon>Metazoa</taxon>
        <taxon>Ecdysozoa</taxon>
        <taxon>Arthropoda</taxon>
        <taxon>Hexapoda</taxon>
        <taxon>Insecta</taxon>
        <taxon>Pterygota</taxon>
        <taxon>Neoptera</taxon>
        <taxon>Endopterygota</taxon>
        <taxon>Hymenoptera</taxon>
        <taxon>Apocrita</taxon>
        <taxon>Proctotrupomorpha</taxon>
        <taxon>Chalcidoidea</taxon>
        <taxon>Trichogrammatidae</taxon>
        <taxon>Trichogramma</taxon>
    </lineage>
</organism>
<evidence type="ECO:0000313" key="2">
    <source>
        <dbReference type="Proteomes" id="UP001627154"/>
    </source>
</evidence>